<evidence type="ECO:0000313" key="2">
    <source>
        <dbReference type="Proteomes" id="UP000095087"/>
    </source>
</evidence>
<dbReference type="STRING" id="1177755.A7A08_01667"/>
<reference evidence="1 2" key="1">
    <citation type="submission" date="2016-07" db="EMBL/GenBank/DDBJ databases">
        <title>Draft genome sequence of Methyloligella halotolerans C2T (VKM B-2706T=CCUG 61687T=DSM 25045T), a halotolerant polyhydroxybutyrate accumulating methylotroph.</title>
        <authorList>
            <person name="Vasilenko O.V."/>
            <person name="Doronina N.V."/>
            <person name="Poroshina M.N."/>
            <person name="Tarlachkov S.V."/>
            <person name="Trotsenko Y.A."/>
        </authorList>
    </citation>
    <scope>NUCLEOTIDE SEQUENCE [LARGE SCALE GENOMIC DNA]</scope>
    <source>
        <strain evidence="1 2">VKM B-2706</strain>
    </source>
</reference>
<sequence>MTEPTIFTRGRITWEGGGAPEESISLGLGDGCLLYCGPVAGKRGPQLVAYAAGEQAELGPIENMEAMRKLIERLAEIIAPNREAA</sequence>
<organism evidence="1 2">
    <name type="scientific">Methyloligella halotolerans</name>
    <dbReference type="NCBI Taxonomy" id="1177755"/>
    <lineage>
        <taxon>Bacteria</taxon>
        <taxon>Pseudomonadati</taxon>
        <taxon>Pseudomonadota</taxon>
        <taxon>Alphaproteobacteria</taxon>
        <taxon>Hyphomicrobiales</taxon>
        <taxon>Hyphomicrobiaceae</taxon>
        <taxon>Methyloligella</taxon>
    </lineage>
</organism>
<evidence type="ECO:0000313" key="1">
    <source>
        <dbReference type="EMBL" id="ODA67632.1"/>
    </source>
</evidence>
<keyword evidence="2" id="KW-1185">Reference proteome</keyword>
<protein>
    <submittedName>
        <fullName evidence="1">Uncharacterized protein</fullName>
    </submittedName>
</protein>
<dbReference type="AlphaFoldDB" id="A0A1E2RZQ3"/>
<gene>
    <name evidence="1" type="ORF">A7A08_01667</name>
</gene>
<proteinExistence type="predicted"/>
<name>A0A1E2RZQ3_9HYPH</name>
<dbReference type="RefSeq" id="WP_069094961.1">
    <property type="nucleotide sequence ID" value="NZ_MASI01000003.1"/>
</dbReference>
<dbReference type="Proteomes" id="UP000095087">
    <property type="component" value="Unassembled WGS sequence"/>
</dbReference>
<dbReference type="EMBL" id="MASI01000003">
    <property type="protein sequence ID" value="ODA67632.1"/>
    <property type="molecule type" value="Genomic_DNA"/>
</dbReference>
<comment type="caution">
    <text evidence="1">The sequence shown here is derived from an EMBL/GenBank/DDBJ whole genome shotgun (WGS) entry which is preliminary data.</text>
</comment>
<accession>A0A1E2RZQ3</accession>